<dbReference type="InterPro" id="IPR036249">
    <property type="entry name" value="Thioredoxin-like_sf"/>
</dbReference>
<protein>
    <recommendedName>
        <fullName evidence="5">Glutathione S-transferase</fullName>
    </recommendedName>
</protein>
<dbReference type="PROSITE" id="PS50404">
    <property type="entry name" value="GST_NTER"/>
    <property type="match status" value="1"/>
</dbReference>
<dbReference type="AlphaFoldDB" id="A0A4Y7PQ53"/>
<evidence type="ECO:0000259" key="1">
    <source>
        <dbReference type="PROSITE" id="PS50404"/>
    </source>
</evidence>
<dbReference type="Gene3D" id="3.40.30.10">
    <property type="entry name" value="Glutaredoxin"/>
    <property type="match status" value="1"/>
</dbReference>
<dbReference type="CDD" id="cd00299">
    <property type="entry name" value="GST_C_family"/>
    <property type="match status" value="1"/>
</dbReference>
<dbReference type="InterPro" id="IPR010987">
    <property type="entry name" value="Glutathione-S-Trfase_C-like"/>
</dbReference>
<dbReference type="SUPFAM" id="SSF47616">
    <property type="entry name" value="GST C-terminal domain-like"/>
    <property type="match status" value="1"/>
</dbReference>
<dbReference type="PROSITE" id="PS50405">
    <property type="entry name" value="GST_CTER"/>
    <property type="match status" value="1"/>
</dbReference>
<dbReference type="SFLD" id="SFLDG00358">
    <property type="entry name" value="Main_(cytGST)"/>
    <property type="match status" value="1"/>
</dbReference>
<name>A0A4Y7PQ53_9AGAM</name>
<proteinExistence type="predicted"/>
<dbReference type="SUPFAM" id="SSF52833">
    <property type="entry name" value="Thioredoxin-like"/>
    <property type="match status" value="1"/>
</dbReference>
<evidence type="ECO:0008006" key="5">
    <source>
        <dbReference type="Google" id="ProtNLM"/>
    </source>
</evidence>
<dbReference type="VEuPathDB" id="FungiDB:BD410DRAFT_731080"/>
<dbReference type="EMBL" id="ML170237">
    <property type="protein sequence ID" value="TDL16699.1"/>
    <property type="molecule type" value="Genomic_DNA"/>
</dbReference>
<dbReference type="Pfam" id="PF13409">
    <property type="entry name" value="GST_N_2"/>
    <property type="match status" value="1"/>
</dbReference>
<dbReference type="Gene3D" id="1.20.1050.10">
    <property type="match status" value="1"/>
</dbReference>
<reference evidence="3 4" key="1">
    <citation type="submission" date="2018-06" db="EMBL/GenBank/DDBJ databases">
        <title>A transcriptomic atlas of mushroom development highlights an independent origin of complex multicellularity.</title>
        <authorList>
            <consortium name="DOE Joint Genome Institute"/>
            <person name="Krizsan K."/>
            <person name="Almasi E."/>
            <person name="Merenyi Z."/>
            <person name="Sahu N."/>
            <person name="Viragh M."/>
            <person name="Koszo T."/>
            <person name="Mondo S."/>
            <person name="Kiss B."/>
            <person name="Balint B."/>
            <person name="Kues U."/>
            <person name="Barry K."/>
            <person name="Hegedus J.C."/>
            <person name="Henrissat B."/>
            <person name="Johnson J."/>
            <person name="Lipzen A."/>
            <person name="Ohm R."/>
            <person name="Nagy I."/>
            <person name="Pangilinan J."/>
            <person name="Yan J."/>
            <person name="Xiong Y."/>
            <person name="Grigoriev I.V."/>
            <person name="Hibbett D.S."/>
            <person name="Nagy L.G."/>
        </authorList>
    </citation>
    <scope>NUCLEOTIDE SEQUENCE [LARGE SCALE GENOMIC DNA]</scope>
    <source>
        <strain evidence="3 4">SZMC22713</strain>
    </source>
</reference>
<keyword evidence="4" id="KW-1185">Reference proteome</keyword>
<dbReference type="InterPro" id="IPR036282">
    <property type="entry name" value="Glutathione-S-Trfase_C_sf"/>
</dbReference>
<dbReference type="CDD" id="cd00570">
    <property type="entry name" value="GST_N_family"/>
    <property type="match status" value="1"/>
</dbReference>
<dbReference type="PANTHER" id="PTHR43968">
    <property type="match status" value="1"/>
</dbReference>
<dbReference type="InterPro" id="IPR040079">
    <property type="entry name" value="Glutathione_S-Trfase"/>
</dbReference>
<accession>A0A4Y7PQ53</accession>
<organism evidence="3 4">
    <name type="scientific">Rickenella mellea</name>
    <dbReference type="NCBI Taxonomy" id="50990"/>
    <lineage>
        <taxon>Eukaryota</taxon>
        <taxon>Fungi</taxon>
        <taxon>Dikarya</taxon>
        <taxon>Basidiomycota</taxon>
        <taxon>Agaricomycotina</taxon>
        <taxon>Agaricomycetes</taxon>
        <taxon>Hymenochaetales</taxon>
        <taxon>Rickenellaceae</taxon>
        <taxon>Rickenella</taxon>
    </lineage>
</organism>
<sequence length="227" mass="25513">MPEQITLYTSKASPFAHRVELALAEVGATYQSHEIPLRAKPTWYARRINPANEVPAITYGGPLVSPIRPSPDSMKITESLIINEFIADLYPDSSFTPKDAVSRATARMFIDAAEWKVIPQFRDFIWCGGSTDALMNSLEYLQTILPENAKFALCDDFTIADAAIAPFVAQLVMSLDLGCYMDGEAKQVLEMLQGPECSKVWKYWQAVKEQPSFQATFNENRQQKCFK</sequence>
<evidence type="ECO:0000313" key="4">
    <source>
        <dbReference type="Proteomes" id="UP000294933"/>
    </source>
</evidence>
<dbReference type="STRING" id="50990.A0A4Y7PQ53"/>
<feature type="domain" description="GST N-terminal" evidence="1">
    <location>
        <begin position="3"/>
        <end position="94"/>
    </location>
</feature>
<dbReference type="GO" id="GO:0005737">
    <property type="term" value="C:cytoplasm"/>
    <property type="evidence" value="ECO:0007669"/>
    <property type="project" value="TreeGrafter"/>
</dbReference>
<evidence type="ECO:0000259" key="2">
    <source>
        <dbReference type="PROSITE" id="PS50405"/>
    </source>
</evidence>
<dbReference type="Proteomes" id="UP000294933">
    <property type="component" value="Unassembled WGS sequence"/>
</dbReference>
<dbReference type="OrthoDB" id="202840at2759"/>
<gene>
    <name evidence="3" type="ORF">BD410DRAFT_731080</name>
</gene>
<feature type="domain" description="GST C-terminal" evidence="2">
    <location>
        <begin position="72"/>
        <end position="226"/>
    </location>
</feature>
<dbReference type="PANTHER" id="PTHR43968:SF6">
    <property type="entry name" value="GLUTATHIONE S-TRANSFERASE OMEGA"/>
    <property type="match status" value="1"/>
</dbReference>
<dbReference type="InterPro" id="IPR050983">
    <property type="entry name" value="GST_Omega/HSP26"/>
</dbReference>
<dbReference type="InterPro" id="IPR004045">
    <property type="entry name" value="Glutathione_S-Trfase_N"/>
</dbReference>
<evidence type="ECO:0000313" key="3">
    <source>
        <dbReference type="EMBL" id="TDL16699.1"/>
    </source>
</evidence>
<dbReference type="SFLD" id="SFLDS00019">
    <property type="entry name" value="Glutathione_Transferase_(cytos"/>
    <property type="match status" value="1"/>
</dbReference>